<proteinExistence type="predicted"/>
<evidence type="ECO:0000259" key="1">
    <source>
        <dbReference type="PROSITE" id="PS51746"/>
    </source>
</evidence>
<dbReference type="GO" id="GO:0004722">
    <property type="term" value="F:protein serine/threonine phosphatase activity"/>
    <property type="evidence" value="ECO:0007669"/>
    <property type="project" value="InterPro"/>
</dbReference>
<dbReference type="InterPro" id="IPR015655">
    <property type="entry name" value="PP2C"/>
</dbReference>
<dbReference type="PANTHER" id="PTHR47992">
    <property type="entry name" value="PROTEIN PHOSPHATASE"/>
    <property type="match status" value="1"/>
</dbReference>
<dbReference type="InterPro" id="IPR001932">
    <property type="entry name" value="PPM-type_phosphatase-like_dom"/>
</dbReference>
<dbReference type="EMBL" id="VICH01000007">
    <property type="protein sequence ID" value="TQV67167.1"/>
    <property type="molecule type" value="Genomic_DNA"/>
</dbReference>
<organism evidence="2 3">
    <name type="scientific">Aliiroseovarius halocynthiae</name>
    <dbReference type="NCBI Taxonomy" id="985055"/>
    <lineage>
        <taxon>Bacteria</taxon>
        <taxon>Pseudomonadati</taxon>
        <taxon>Pseudomonadota</taxon>
        <taxon>Alphaproteobacteria</taxon>
        <taxon>Rhodobacterales</taxon>
        <taxon>Paracoccaceae</taxon>
        <taxon>Aliiroseovarius</taxon>
    </lineage>
</organism>
<dbReference type="Gene3D" id="3.60.40.10">
    <property type="entry name" value="PPM-type phosphatase domain"/>
    <property type="match status" value="1"/>
</dbReference>
<dbReference type="SMART" id="SM00332">
    <property type="entry name" value="PP2Cc"/>
    <property type="match status" value="1"/>
</dbReference>
<name>A0A545SQD1_9RHOB</name>
<dbReference type="OrthoDB" id="9801841at2"/>
<dbReference type="InterPro" id="IPR036457">
    <property type="entry name" value="PPM-type-like_dom_sf"/>
</dbReference>
<comment type="caution">
    <text evidence="2">The sequence shown here is derived from an EMBL/GenBank/DDBJ whole genome shotgun (WGS) entry which is preliminary data.</text>
</comment>
<dbReference type="CDD" id="cd00143">
    <property type="entry name" value="PP2Cc"/>
    <property type="match status" value="1"/>
</dbReference>
<gene>
    <name evidence="2" type="ORF">FIL88_11335</name>
</gene>
<dbReference type="Proteomes" id="UP000315816">
    <property type="component" value="Unassembled WGS sequence"/>
</dbReference>
<protein>
    <submittedName>
        <fullName evidence="2">Serine/threonine-protein phosphatase</fullName>
    </submittedName>
</protein>
<dbReference type="SMART" id="SM00331">
    <property type="entry name" value="PP2C_SIG"/>
    <property type="match status" value="1"/>
</dbReference>
<dbReference type="SUPFAM" id="SSF81606">
    <property type="entry name" value="PP2C-like"/>
    <property type="match status" value="1"/>
</dbReference>
<evidence type="ECO:0000313" key="3">
    <source>
        <dbReference type="Proteomes" id="UP000315816"/>
    </source>
</evidence>
<evidence type="ECO:0000313" key="2">
    <source>
        <dbReference type="EMBL" id="TQV67167.1"/>
    </source>
</evidence>
<dbReference type="Pfam" id="PF13672">
    <property type="entry name" value="PP2C_2"/>
    <property type="match status" value="1"/>
</dbReference>
<feature type="domain" description="PPM-type phosphatase" evidence="1">
    <location>
        <begin position="8"/>
        <end position="258"/>
    </location>
</feature>
<keyword evidence="3" id="KW-1185">Reference proteome</keyword>
<dbReference type="PROSITE" id="PS51746">
    <property type="entry name" value="PPM_2"/>
    <property type="match status" value="1"/>
</dbReference>
<sequence length="264" mass="28494">MLNMPNFDIAVLADLGQRDAQEDSVAARYVETAGAGYAIVADGMGGHDAGDIASGLVMSSWRGMLDNLLETSPQDETALIDALPMAAMRANASISDHVESHEDDIQMGSTMLGALMLDSRLFWISIGDSPLYLVRDDQLHQLNDDHSMAPIIDAQAESGEISRHDARTHPDRNLLRSVIMGAAIPKVDCPETPFELLQDDVLVVASDGLQYLDDDQIEAIVLRHKSEPAQSVANELMSAVRALNHPDQDNVSVVVVKPSIPCTA</sequence>
<accession>A0A545SQD1</accession>
<dbReference type="AlphaFoldDB" id="A0A545SQD1"/>
<reference evidence="2 3" key="1">
    <citation type="submission" date="2019-06" db="EMBL/GenBank/DDBJ databases">
        <title>A novel species of marine bacteria.</title>
        <authorList>
            <person name="Wang Y."/>
        </authorList>
    </citation>
    <scope>NUCLEOTIDE SEQUENCE [LARGE SCALE GENOMIC DNA]</scope>
    <source>
        <strain evidence="2 3">MA1-10</strain>
    </source>
</reference>